<reference evidence="1 2" key="1">
    <citation type="journal article" date="2023" name="Arcadia Sci">
        <title>De novo assembly of a long-read Amblyomma americanum tick genome.</title>
        <authorList>
            <person name="Chou S."/>
            <person name="Poskanzer K.E."/>
            <person name="Rollins M."/>
            <person name="Thuy-Boun P.S."/>
        </authorList>
    </citation>
    <scope>NUCLEOTIDE SEQUENCE [LARGE SCALE GENOMIC DNA]</scope>
    <source>
        <strain evidence="1">F_SG_1</strain>
        <tissue evidence="1">Salivary glands</tissue>
    </source>
</reference>
<evidence type="ECO:0000313" key="1">
    <source>
        <dbReference type="EMBL" id="KAK8787604.1"/>
    </source>
</evidence>
<sequence length="140" mass="16836">MPYMLENDVFGEEKNWELVTPEQIRELRQHFLDTWNEEDDLYYDEDVKKIRESDDFCRKIIAHVRLDMELAHKVAAYHLRWRRYVKIQVVLRCKNYTKGQAEAVEVKRVFLFFLEKLYNDYGAKKVTMVFDCSGAGLSNM</sequence>
<comment type="caution">
    <text evidence="1">The sequence shown here is derived from an EMBL/GenBank/DDBJ whole genome shotgun (WGS) entry which is preliminary data.</text>
</comment>
<feature type="non-terminal residue" evidence="1">
    <location>
        <position position="140"/>
    </location>
</feature>
<gene>
    <name evidence="1" type="ORF">V5799_022620</name>
</gene>
<accession>A0AAQ4FJV8</accession>
<dbReference type="EMBL" id="JARKHS020001657">
    <property type="protein sequence ID" value="KAK8787604.1"/>
    <property type="molecule type" value="Genomic_DNA"/>
</dbReference>
<proteinExistence type="predicted"/>
<organism evidence="1 2">
    <name type="scientific">Amblyomma americanum</name>
    <name type="common">Lone star tick</name>
    <dbReference type="NCBI Taxonomy" id="6943"/>
    <lineage>
        <taxon>Eukaryota</taxon>
        <taxon>Metazoa</taxon>
        <taxon>Ecdysozoa</taxon>
        <taxon>Arthropoda</taxon>
        <taxon>Chelicerata</taxon>
        <taxon>Arachnida</taxon>
        <taxon>Acari</taxon>
        <taxon>Parasitiformes</taxon>
        <taxon>Ixodida</taxon>
        <taxon>Ixodoidea</taxon>
        <taxon>Ixodidae</taxon>
        <taxon>Amblyomminae</taxon>
        <taxon>Amblyomma</taxon>
    </lineage>
</organism>
<dbReference type="Proteomes" id="UP001321473">
    <property type="component" value="Unassembled WGS sequence"/>
</dbReference>
<keyword evidence="2" id="KW-1185">Reference proteome</keyword>
<name>A0AAQ4FJV8_AMBAM</name>
<evidence type="ECO:0000313" key="2">
    <source>
        <dbReference type="Proteomes" id="UP001321473"/>
    </source>
</evidence>
<dbReference type="AlphaFoldDB" id="A0AAQ4FJV8"/>
<protein>
    <submittedName>
        <fullName evidence="1">Uncharacterized protein</fullName>
    </submittedName>
</protein>